<dbReference type="PANTHER" id="PTHR43780:SF2">
    <property type="entry name" value="1-AMINOCYCLOPROPANE-1-CARBOXYLATE DEAMINASE-RELATED"/>
    <property type="match status" value="1"/>
</dbReference>
<sequence length="306" mass="33588">MIPAASPCQPVQSDLFPGIRLWVKRDDLLHPQVSGNKFRKLKYPLLALSGQPLVLSMGGLWSNHLHALAHALQQRGWSGRFLVRAHAGMDSAMLADCRALGMQLVYVSREDYRRLRDEPDFWRQYAQLDGESSEPVWLPEGGSAASALHGVAELVAEVEQELRFVPDQVWLAAGTGATAAGVLAGMRGRGQVTAVASFPNAAYLHNELARLLFQAGYPEWQNFRLLTDFHHGGYARISPELSEFCENFYASTGIPTEPVYTGKMLYALHLLCQSGIVESGQTVLALHTGGMQGVRGFPGWAGHHSK</sequence>
<dbReference type="RefSeq" id="WP_186879950.1">
    <property type="nucleotide sequence ID" value="NZ_JACOGG010000002.1"/>
</dbReference>
<feature type="modified residue" description="N6-(pyridoxal phosphate)lysine" evidence="5">
    <location>
        <position position="37"/>
    </location>
</feature>
<dbReference type="InterPro" id="IPR001926">
    <property type="entry name" value="TrpB-like_PALP"/>
</dbReference>
<keyword evidence="8" id="KW-1185">Reference proteome</keyword>
<dbReference type="InterPro" id="IPR027278">
    <property type="entry name" value="ACCD_DCysDesulf"/>
</dbReference>
<feature type="active site" description="Nucleophile" evidence="4">
    <location>
        <position position="62"/>
    </location>
</feature>
<evidence type="ECO:0000313" key="7">
    <source>
        <dbReference type="EMBL" id="MBC3934333.1"/>
    </source>
</evidence>
<dbReference type="Gene3D" id="3.40.50.1100">
    <property type="match status" value="2"/>
</dbReference>
<evidence type="ECO:0000256" key="2">
    <source>
        <dbReference type="ARBA" id="ARBA00008639"/>
    </source>
</evidence>
<evidence type="ECO:0000256" key="4">
    <source>
        <dbReference type="PIRSR" id="PIRSR006278-1"/>
    </source>
</evidence>
<dbReference type="InterPro" id="IPR036052">
    <property type="entry name" value="TrpB-like_PALP_sf"/>
</dbReference>
<accession>A0A923I697</accession>
<protein>
    <submittedName>
        <fullName evidence="7">Pyridoxal-phosphate dependent enzyme</fullName>
    </submittedName>
</protein>
<dbReference type="Pfam" id="PF00291">
    <property type="entry name" value="PALP"/>
    <property type="match status" value="1"/>
</dbReference>
<evidence type="ECO:0000313" key="8">
    <source>
        <dbReference type="Proteomes" id="UP000612361"/>
    </source>
</evidence>
<gene>
    <name evidence="7" type="ORF">H8K47_03055</name>
</gene>
<evidence type="ECO:0000256" key="3">
    <source>
        <dbReference type="ARBA" id="ARBA00022898"/>
    </source>
</evidence>
<dbReference type="PANTHER" id="PTHR43780">
    <property type="entry name" value="1-AMINOCYCLOPROPANE-1-CARBOXYLATE DEAMINASE-RELATED"/>
    <property type="match status" value="1"/>
</dbReference>
<dbReference type="AlphaFoldDB" id="A0A923I697"/>
<evidence type="ECO:0000256" key="5">
    <source>
        <dbReference type="PIRSR" id="PIRSR006278-2"/>
    </source>
</evidence>
<dbReference type="EMBL" id="JACOGG010000002">
    <property type="protein sequence ID" value="MBC3934333.1"/>
    <property type="molecule type" value="Genomic_DNA"/>
</dbReference>
<dbReference type="PIRSF" id="PIRSF006278">
    <property type="entry name" value="ACCD_DCysDesulf"/>
    <property type="match status" value="1"/>
</dbReference>
<organism evidence="7 8">
    <name type="scientific">Undibacterium rugosum</name>
    <dbReference type="NCBI Taxonomy" id="2762291"/>
    <lineage>
        <taxon>Bacteria</taxon>
        <taxon>Pseudomonadati</taxon>
        <taxon>Pseudomonadota</taxon>
        <taxon>Betaproteobacteria</taxon>
        <taxon>Burkholderiales</taxon>
        <taxon>Oxalobacteraceae</taxon>
        <taxon>Undibacterium</taxon>
    </lineage>
</organism>
<comment type="caution">
    <text evidence="7">The sequence shown here is derived from an EMBL/GenBank/DDBJ whole genome shotgun (WGS) entry which is preliminary data.</text>
</comment>
<keyword evidence="3 5" id="KW-0663">Pyridoxal phosphate</keyword>
<proteinExistence type="inferred from homology"/>
<evidence type="ECO:0000259" key="6">
    <source>
        <dbReference type="Pfam" id="PF00291"/>
    </source>
</evidence>
<comment type="cofactor">
    <cofactor evidence="1">
        <name>pyridoxal 5'-phosphate</name>
        <dbReference type="ChEBI" id="CHEBI:597326"/>
    </cofactor>
</comment>
<dbReference type="GO" id="GO:0019148">
    <property type="term" value="F:D-cysteine desulfhydrase activity"/>
    <property type="evidence" value="ECO:0007669"/>
    <property type="project" value="TreeGrafter"/>
</dbReference>
<reference evidence="7" key="1">
    <citation type="submission" date="2020-08" db="EMBL/GenBank/DDBJ databases">
        <title>Novel species isolated from subtropical streams in China.</title>
        <authorList>
            <person name="Lu H."/>
        </authorList>
    </citation>
    <scope>NUCLEOTIDE SEQUENCE</scope>
    <source>
        <strain evidence="7">CY7W</strain>
    </source>
</reference>
<dbReference type="Proteomes" id="UP000612361">
    <property type="component" value="Unassembled WGS sequence"/>
</dbReference>
<name>A0A923I697_9BURK</name>
<evidence type="ECO:0000256" key="1">
    <source>
        <dbReference type="ARBA" id="ARBA00001933"/>
    </source>
</evidence>
<comment type="similarity">
    <text evidence="2">Belongs to the ACC deaminase/D-cysteine desulfhydrase family.</text>
</comment>
<feature type="domain" description="Tryptophan synthase beta chain-like PALP" evidence="6">
    <location>
        <begin position="17"/>
        <end position="289"/>
    </location>
</feature>
<dbReference type="SUPFAM" id="SSF53686">
    <property type="entry name" value="Tryptophan synthase beta subunit-like PLP-dependent enzymes"/>
    <property type="match status" value="1"/>
</dbReference>